<feature type="signal peptide" evidence="1">
    <location>
        <begin position="1"/>
        <end position="20"/>
    </location>
</feature>
<evidence type="ECO:0000256" key="1">
    <source>
        <dbReference type="SAM" id="SignalP"/>
    </source>
</evidence>
<feature type="domain" description="GP-PDE" evidence="2">
    <location>
        <begin position="27"/>
        <end position="296"/>
    </location>
</feature>
<dbReference type="RefSeq" id="WP_245830838.1">
    <property type="nucleotide sequence ID" value="NZ_FXAW01000003.1"/>
</dbReference>
<keyword evidence="4" id="KW-1185">Reference proteome</keyword>
<feature type="chain" id="PRO_5012755964" evidence="1">
    <location>
        <begin position="21"/>
        <end position="299"/>
    </location>
</feature>
<dbReference type="Pfam" id="PF03009">
    <property type="entry name" value="GDPD"/>
    <property type="match status" value="1"/>
</dbReference>
<evidence type="ECO:0000313" key="4">
    <source>
        <dbReference type="Proteomes" id="UP000193804"/>
    </source>
</evidence>
<keyword evidence="1" id="KW-0732">Signal</keyword>
<dbReference type="Gene3D" id="3.20.20.190">
    <property type="entry name" value="Phosphatidylinositol (PI) phosphodiesterase"/>
    <property type="match status" value="1"/>
</dbReference>
<dbReference type="PROSITE" id="PS51704">
    <property type="entry name" value="GP_PDE"/>
    <property type="match status" value="1"/>
</dbReference>
<dbReference type="SUPFAM" id="SSF51695">
    <property type="entry name" value="PLC-like phosphodiesterases"/>
    <property type="match status" value="1"/>
</dbReference>
<accession>A0A1X7JGV6</accession>
<dbReference type="GO" id="GO:0006629">
    <property type="term" value="P:lipid metabolic process"/>
    <property type="evidence" value="ECO:0007669"/>
    <property type="project" value="InterPro"/>
</dbReference>
<dbReference type="PANTHER" id="PTHR46211:SF14">
    <property type="entry name" value="GLYCEROPHOSPHODIESTER PHOSPHODIESTERASE"/>
    <property type="match status" value="1"/>
</dbReference>
<gene>
    <name evidence="3" type="ORF">SAMN05661096_01590</name>
</gene>
<dbReference type="PANTHER" id="PTHR46211">
    <property type="entry name" value="GLYCEROPHOSPHORYL DIESTER PHOSPHODIESTERASE"/>
    <property type="match status" value="1"/>
</dbReference>
<dbReference type="InterPro" id="IPR017946">
    <property type="entry name" value="PLC-like_Pdiesterase_TIM-brl"/>
</dbReference>
<reference evidence="4" key="1">
    <citation type="submission" date="2017-04" db="EMBL/GenBank/DDBJ databases">
        <authorList>
            <person name="Varghese N."/>
            <person name="Submissions S."/>
        </authorList>
    </citation>
    <scope>NUCLEOTIDE SEQUENCE [LARGE SCALE GENOMIC DNA]</scope>
    <source>
        <strain evidence="4">DSM 4125</strain>
    </source>
</reference>
<proteinExistence type="predicted"/>
<dbReference type="AlphaFoldDB" id="A0A1X7JGV6"/>
<sequence length="299" mass="34678">MNKFLILSLAFLLLMNCTQSPEDYENIDWQGHRGARGAFPENTWAAFEHAIDQNMATLEMDVVITKDEKVVVSHEPYLNHKICLDTTGNPITEKAEKGWNIYKMTYKELQKCDCGSLKNPDFPKQKQVSSPKPLLNDIIKKTIAYCKQEGKELPHLNVEIKYEDGMQDVYHPDIKKYSQLVFKVLFMEYPQEKWNIQSFDFEVLKHFHKTFPKVPLAALVYESGAWEQQFEELGFIPAIYSPNHQLVDKNMVKRLHAKGVKIIPWTVNEEKDAERLLKIGVDGIITDYPELADVFRNNP</sequence>
<protein>
    <submittedName>
        <fullName evidence="3">Glycerophosphoryl diester phosphodiesterase</fullName>
    </submittedName>
</protein>
<dbReference type="STRING" id="1028.SAMN05661096_01590"/>
<dbReference type="GO" id="GO:0008081">
    <property type="term" value="F:phosphoric diester hydrolase activity"/>
    <property type="evidence" value="ECO:0007669"/>
    <property type="project" value="InterPro"/>
</dbReference>
<evidence type="ECO:0000313" key="3">
    <source>
        <dbReference type="EMBL" id="SMG27275.1"/>
    </source>
</evidence>
<evidence type="ECO:0000259" key="2">
    <source>
        <dbReference type="PROSITE" id="PS51704"/>
    </source>
</evidence>
<organism evidence="3 4">
    <name type="scientific">Marivirga sericea</name>
    <dbReference type="NCBI Taxonomy" id="1028"/>
    <lineage>
        <taxon>Bacteria</taxon>
        <taxon>Pseudomonadati</taxon>
        <taxon>Bacteroidota</taxon>
        <taxon>Cytophagia</taxon>
        <taxon>Cytophagales</taxon>
        <taxon>Marivirgaceae</taxon>
        <taxon>Marivirga</taxon>
    </lineage>
</organism>
<dbReference type="InterPro" id="IPR030395">
    <property type="entry name" value="GP_PDE_dom"/>
</dbReference>
<dbReference type="EMBL" id="FXAW01000003">
    <property type="protein sequence ID" value="SMG27275.1"/>
    <property type="molecule type" value="Genomic_DNA"/>
</dbReference>
<name>A0A1X7JGV6_9BACT</name>
<dbReference type="Proteomes" id="UP000193804">
    <property type="component" value="Unassembled WGS sequence"/>
</dbReference>